<feature type="region of interest" description="Disordered" evidence="1">
    <location>
        <begin position="1"/>
        <end position="33"/>
    </location>
</feature>
<name>A0A4Z2I8B2_9TELE</name>
<dbReference type="EMBL" id="SRLO01000123">
    <property type="protein sequence ID" value="TNN73645.1"/>
    <property type="molecule type" value="Genomic_DNA"/>
</dbReference>
<feature type="region of interest" description="Disordered" evidence="1">
    <location>
        <begin position="163"/>
        <end position="182"/>
    </location>
</feature>
<feature type="compositionally biased region" description="Gly residues" evidence="1">
    <location>
        <begin position="484"/>
        <end position="514"/>
    </location>
</feature>
<feature type="region of interest" description="Disordered" evidence="1">
    <location>
        <begin position="450"/>
        <end position="538"/>
    </location>
</feature>
<reference evidence="2 3" key="1">
    <citation type="submission" date="2019-03" db="EMBL/GenBank/DDBJ databases">
        <title>First draft genome of Liparis tanakae, snailfish: a comprehensive survey of snailfish specific genes.</title>
        <authorList>
            <person name="Kim W."/>
            <person name="Song I."/>
            <person name="Jeong J.-H."/>
            <person name="Kim D."/>
            <person name="Kim S."/>
            <person name="Ryu S."/>
            <person name="Song J.Y."/>
            <person name="Lee S.K."/>
        </authorList>
    </citation>
    <scope>NUCLEOTIDE SEQUENCE [LARGE SCALE GENOMIC DNA]</scope>
    <source>
        <tissue evidence="2">Muscle</tissue>
    </source>
</reference>
<feature type="compositionally biased region" description="Basic and acidic residues" evidence="1">
    <location>
        <begin position="522"/>
        <end position="538"/>
    </location>
</feature>
<comment type="caution">
    <text evidence="2">The sequence shown here is derived from an EMBL/GenBank/DDBJ whole genome shotgun (WGS) entry which is preliminary data.</text>
</comment>
<dbReference type="AlphaFoldDB" id="A0A4Z2I8B2"/>
<evidence type="ECO:0000256" key="1">
    <source>
        <dbReference type="SAM" id="MobiDB-lite"/>
    </source>
</evidence>
<evidence type="ECO:0000313" key="2">
    <source>
        <dbReference type="EMBL" id="TNN73645.1"/>
    </source>
</evidence>
<sequence>MDAMTSSSTCGGTRPLGGSSFRKSRLPSPASSCSSSLFLFSPFPSSPSLSPPAPPSVSRGSAVTLSLFSASSAISSVSFGLRPLEVSGSPAATAASPSWTASCSSWRAGDGLSFITPASFGGSAADSCGGEGNKHSGLHGTRTPATNLLNPIGRAAFRGGAAPSCGASPAAPPSSSGSSLSSSVPPVTHRIWGMVGSSILSLSSASASRASSRTPMLSTFCTFIRSSANGALLAWISSMPPSASPSAPKPAIPSSWCIWSGIPMAPGWPAAEGCISICWSCGRPGSESPRPPPPPPGGAASALELRGGTRETTEELGGGKELICVVEVARRGEETARSLGSDALSTVVAVAAAGTMAAVSPPAAAPPGGAEDIRLLLLVLQAEHPRRDDDHAVVRVAGQRDLHVLRLLAVVADEHGPLALREAQAGRVLLVGQDHVPRGGRQARRQGEVVLQGAQQGGGAHAEGVAAGEGRTGGGAPEERGQGEASGLGGGEDGGGGDGLQGEGGEGQGDGGSAGVEEGVADGERLRAERRDLRRERL</sequence>
<dbReference type="Proteomes" id="UP000314294">
    <property type="component" value="Unassembled WGS sequence"/>
</dbReference>
<keyword evidence="3" id="KW-1185">Reference proteome</keyword>
<feature type="compositionally biased region" description="Polar residues" evidence="1">
    <location>
        <begin position="1"/>
        <end position="11"/>
    </location>
</feature>
<organism evidence="2 3">
    <name type="scientific">Liparis tanakae</name>
    <name type="common">Tanaka's snailfish</name>
    <dbReference type="NCBI Taxonomy" id="230148"/>
    <lineage>
        <taxon>Eukaryota</taxon>
        <taxon>Metazoa</taxon>
        <taxon>Chordata</taxon>
        <taxon>Craniata</taxon>
        <taxon>Vertebrata</taxon>
        <taxon>Euteleostomi</taxon>
        <taxon>Actinopterygii</taxon>
        <taxon>Neopterygii</taxon>
        <taxon>Teleostei</taxon>
        <taxon>Neoteleostei</taxon>
        <taxon>Acanthomorphata</taxon>
        <taxon>Eupercaria</taxon>
        <taxon>Perciformes</taxon>
        <taxon>Cottioidei</taxon>
        <taxon>Cottales</taxon>
        <taxon>Liparidae</taxon>
        <taxon>Liparis</taxon>
    </lineage>
</organism>
<gene>
    <name evidence="2" type="ORF">EYF80_016240</name>
</gene>
<proteinExistence type="predicted"/>
<protein>
    <submittedName>
        <fullName evidence="2">Uncharacterized protein</fullName>
    </submittedName>
</protein>
<evidence type="ECO:0000313" key="3">
    <source>
        <dbReference type="Proteomes" id="UP000314294"/>
    </source>
</evidence>
<accession>A0A4Z2I8B2</accession>